<dbReference type="GO" id="GO:0016874">
    <property type="term" value="F:ligase activity"/>
    <property type="evidence" value="ECO:0007669"/>
    <property type="project" value="UniProtKB-KW"/>
</dbReference>
<protein>
    <submittedName>
        <fullName evidence="1">2'-5' RNA ligase family protein</fullName>
    </submittedName>
</protein>
<evidence type="ECO:0000313" key="2">
    <source>
        <dbReference type="Proteomes" id="UP001236585"/>
    </source>
</evidence>
<evidence type="ECO:0000313" key="1">
    <source>
        <dbReference type="EMBL" id="WIM88770.1"/>
    </source>
</evidence>
<dbReference type="InterPro" id="IPR009097">
    <property type="entry name" value="Cyclic_Pdiesterase"/>
</dbReference>
<dbReference type="RefSeq" id="WP_285189114.1">
    <property type="nucleotide sequence ID" value="NZ_CP126981.1"/>
</dbReference>
<gene>
    <name evidence="1" type="ORF">PT015_04565</name>
</gene>
<dbReference type="Gene3D" id="3.90.1140.10">
    <property type="entry name" value="Cyclic phosphodiesterase"/>
    <property type="match status" value="1"/>
</dbReference>
<keyword evidence="2" id="KW-1185">Reference proteome</keyword>
<dbReference type="SUPFAM" id="SSF55144">
    <property type="entry name" value="LigT-like"/>
    <property type="match status" value="1"/>
</dbReference>
<dbReference type="EMBL" id="CP126981">
    <property type="protein sequence ID" value="WIM88770.1"/>
    <property type="molecule type" value="Genomic_DNA"/>
</dbReference>
<proteinExistence type="predicted"/>
<sequence>MVHSVELLFDPDTEATLRRIWDDLADADLPSRLPAGRPHVTVAVAERIAPEVDDPLRTVAQQLPLECDIGAPVLFGQSNAVLARLIVPTDGLLALHAEVHRVCKPHLLPGPLPHSLPSQWTAHVTLARRIENASVGPMLRVVGQPAEIRGHLAALRRWDGTERVEYPIG</sequence>
<dbReference type="Pfam" id="PF13563">
    <property type="entry name" value="2_5_RNA_ligase2"/>
    <property type="match status" value="1"/>
</dbReference>
<organism evidence="1 2">
    <name type="scientific">Candidatus Mycobacterium wuenschmannii</name>
    <dbReference type="NCBI Taxonomy" id="3027808"/>
    <lineage>
        <taxon>Bacteria</taxon>
        <taxon>Bacillati</taxon>
        <taxon>Actinomycetota</taxon>
        <taxon>Actinomycetes</taxon>
        <taxon>Mycobacteriales</taxon>
        <taxon>Mycobacteriaceae</taxon>
        <taxon>Mycobacterium</taxon>
    </lineage>
</organism>
<dbReference type="Proteomes" id="UP001236585">
    <property type="component" value="Chromosome"/>
</dbReference>
<name>A0ABY8VYQ1_9MYCO</name>
<keyword evidence="1" id="KW-0436">Ligase</keyword>
<reference evidence="1 2" key="1">
    <citation type="journal article" date="2023" name="Microbiol. Resour. Announc.">
        <title>Complete Genome Sequence of Mycobacterium wuenschmanii, a novel Nontuberculous Mycobacterium Isolated from a captive population of Amazon Milk Frogs.</title>
        <authorList>
            <person name="Hicks J."/>
            <person name="Zeineldin M."/>
            <person name="Ward H."/>
            <person name="Wuenschmann A."/>
            <person name="Camp P."/>
            <person name="Farrell D."/>
            <person name="Lehman K."/>
            <person name="Thacker T."/>
            <person name="Cuthbert E."/>
        </authorList>
    </citation>
    <scope>NUCLEOTIDE SEQUENCE [LARGE SCALE GENOMIC DNA]</scope>
    <source>
        <strain evidence="1 2">Wuenschmanii</strain>
    </source>
</reference>
<accession>A0ABY8VYQ1</accession>